<keyword evidence="3" id="KW-0732">Signal</keyword>
<dbReference type="InterPro" id="IPR007312">
    <property type="entry name" value="Phosphoesterase"/>
</dbReference>
<dbReference type="Gene3D" id="3.40.720.10">
    <property type="entry name" value="Alkaline Phosphatase, subunit A"/>
    <property type="match status" value="1"/>
</dbReference>
<name>A0ABX0Y364_9ACTN</name>
<gene>
    <name evidence="4" type="ORF">HC031_20145</name>
</gene>
<dbReference type="RefSeq" id="WP_167926918.1">
    <property type="nucleotide sequence ID" value="NZ_JAATVY010000015.1"/>
</dbReference>
<proteinExistence type="predicted"/>
<sequence length="282" mass="29904">MRISTVAVSLAMSLASALVGAAAPAPAAVAAAALPAYDHILVVVEENHSYSEVVGNSSAPYITSLASGGANMTQSFAVTHPSEPNYLALFSGSTQGLTDDSCPHTYSAENLGHQLINSGQTFKGYSESMPSDGYTGCTSGQYARKHNPWVDFSNVPSSSNLRFADFPTDYTTLPKISFVVPNLCDDMHDCGVSTGDTWLKNNLGAYASWATTHNSLLVVTFDEDDRSASNRIPTVFYGAHVATGSYPEHITHYTVLRTLESLTGLGCVANSCSVSPISDIWN</sequence>
<dbReference type="Proteomes" id="UP000722989">
    <property type="component" value="Unassembled WGS sequence"/>
</dbReference>
<dbReference type="EMBL" id="JAATVY010000015">
    <property type="protein sequence ID" value="NJC72010.1"/>
    <property type="molecule type" value="Genomic_DNA"/>
</dbReference>
<reference evidence="4 5" key="1">
    <citation type="submission" date="2020-03" db="EMBL/GenBank/DDBJ databases">
        <title>WGS of the type strain of Planosporangium spp.</title>
        <authorList>
            <person name="Thawai C."/>
        </authorList>
    </citation>
    <scope>NUCLEOTIDE SEQUENCE [LARGE SCALE GENOMIC DNA]</scope>
    <source>
        <strain evidence="4 5">TBRC 5610</strain>
    </source>
</reference>
<evidence type="ECO:0000313" key="5">
    <source>
        <dbReference type="Proteomes" id="UP000722989"/>
    </source>
</evidence>
<evidence type="ECO:0000256" key="3">
    <source>
        <dbReference type="SAM" id="SignalP"/>
    </source>
</evidence>
<dbReference type="InterPro" id="IPR017850">
    <property type="entry name" value="Alkaline_phosphatase_core_sf"/>
</dbReference>
<keyword evidence="2" id="KW-0843">Virulence</keyword>
<feature type="signal peptide" evidence="3">
    <location>
        <begin position="1"/>
        <end position="27"/>
    </location>
</feature>
<dbReference type="PANTHER" id="PTHR31956:SF1">
    <property type="entry name" value="NON-SPECIFIC PHOSPHOLIPASE C1"/>
    <property type="match status" value="1"/>
</dbReference>
<evidence type="ECO:0000256" key="2">
    <source>
        <dbReference type="ARBA" id="ARBA00023026"/>
    </source>
</evidence>
<dbReference type="PANTHER" id="PTHR31956">
    <property type="entry name" value="NON-SPECIFIC PHOSPHOLIPASE C4-RELATED"/>
    <property type="match status" value="1"/>
</dbReference>
<protein>
    <submittedName>
        <fullName evidence="4">Acid phosphatase</fullName>
    </submittedName>
</protein>
<evidence type="ECO:0000313" key="4">
    <source>
        <dbReference type="EMBL" id="NJC72010.1"/>
    </source>
</evidence>
<organism evidence="4 5">
    <name type="scientific">Planosporangium thailandense</name>
    <dbReference type="NCBI Taxonomy" id="765197"/>
    <lineage>
        <taxon>Bacteria</taxon>
        <taxon>Bacillati</taxon>
        <taxon>Actinomycetota</taxon>
        <taxon>Actinomycetes</taxon>
        <taxon>Micromonosporales</taxon>
        <taxon>Micromonosporaceae</taxon>
        <taxon>Planosporangium</taxon>
    </lineage>
</organism>
<keyword evidence="5" id="KW-1185">Reference proteome</keyword>
<accession>A0ABX0Y364</accession>
<feature type="chain" id="PRO_5046521668" evidence="3">
    <location>
        <begin position="28"/>
        <end position="282"/>
    </location>
</feature>
<evidence type="ECO:0000256" key="1">
    <source>
        <dbReference type="ARBA" id="ARBA00022801"/>
    </source>
</evidence>
<dbReference type="Pfam" id="PF04185">
    <property type="entry name" value="Phosphoesterase"/>
    <property type="match status" value="1"/>
</dbReference>
<keyword evidence="1" id="KW-0378">Hydrolase</keyword>
<comment type="caution">
    <text evidence="4">The sequence shown here is derived from an EMBL/GenBank/DDBJ whole genome shotgun (WGS) entry which is preliminary data.</text>
</comment>